<dbReference type="Proteomes" id="UP000006873">
    <property type="component" value="Chromosome"/>
</dbReference>
<protein>
    <submittedName>
        <fullName evidence="1">Uncharacterized protein</fullName>
    </submittedName>
</protein>
<reference key="1">
    <citation type="submission" date="2010-09" db="EMBL/GenBank/DDBJ databases">
        <authorList>
            <person name="Roh H."/>
            <person name="Ko H.-J."/>
            <person name="Kim D."/>
            <person name="Choi D.G."/>
            <person name="Park S."/>
            <person name="Kim S."/>
            <person name="Kim K.H."/>
            <person name="Chang I.S."/>
            <person name="Choi I.-G."/>
        </authorList>
    </citation>
    <scope>NUCLEOTIDE SEQUENCE</scope>
    <source>
        <strain>KIST612</strain>
    </source>
</reference>
<evidence type="ECO:0000313" key="1">
    <source>
        <dbReference type="EMBL" id="ADO39187.1"/>
    </source>
</evidence>
<accession>E3GPX4</accession>
<dbReference type="KEGG" id="elm:ELI_4245"/>
<proteinExistence type="predicted"/>
<organism evidence="1 2">
    <name type="scientific">Eubacterium callanderi</name>
    <dbReference type="NCBI Taxonomy" id="53442"/>
    <lineage>
        <taxon>Bacteria</taxon>
        <taxon>Bacillati</taxon>
        <taxon>Bacillota</taxon>
        <taxon>Clostridia</taxon>
        <taxon>Eubacteriales</taxon>
        <taxon>Eubacteriaceae</taxon>
        <taxon>Eubacterium</taxon>
    </lineage>
</organism>
<name>E3GPX4_9FIRM</name>
<keyword evidence="2" id="KW-1185">Reference proteome</keyword>
<dbReference type="HOGENOM" id="CLU_3289851_0_0_9"/>
<evidence type="ECO:0000313" key="2">
    <source>
        <dbReference type="Proteomes" id="UP000006873"/>
    </source>
</evidence>
<dbReference type="EMBL" id="CP002273">
    <property type="protein sequence ID" value="ADO39187.1"/>
    <property type="molecule type" value="Genomic_DNA"/>
</dbReference>
<sequence length="40" mass="4522">MGLDKDIYPCCLRQQGLFNVKDDLTINKKYSMIKSKISGG</sequence>
<reference evidence="1 2" key="2">
    <citation type="journal article" date="2011" name="J. Bacteriol.">
        <title>Complete genome sequence of a carbon monoxide-utilizing acetogen, Eubacterium limosum KIST612.</title>
        <authorList>
            <person name="Roh H."/>
            <person name="Ko H.J."/>
            <person name="Kim D."/>
            <person name="Choi D.G."/>
            <person name="Park S."/>
            <person name="Kim S."/>
            <person name="Chang I.S."/>
            <person name="Choi I.G."/>
        </authorList>
    </citation>
    <scope>NUCLEOTIDE SEQUENCE [LARGE SCALE GENOMIC DNA]</scope>
    <source>
        <strain evidence="1 2">KIST612</strain>
    </source>
</reference>
<dbReference type="AlphaFoldDB" id="E3GPX4"/>
<gene>
    <name evidence="1" type="ordered locus">ELI_4245</name>
</gene>